<evidence type="ECO:0000256" key="5">
    <source>
        <dbReference type="ARBA" id="ARBA00022692"/>
    </source>
</evidence>
<feature type="transmembrane region" description="Helical" evidence="8">
    <location>
        <begin position="195"/>
        <end position="212"/>
    </location>
</feature>
<dbReference type="PANTHER" id="PTHR36122:SF2">
    <property type="entry name" value="NICOTINAMIDE RIBOSIDE TRANSPORTER PNUC"/>
    <property type="match status" value="1"/>
</dbReference>
<dbReference type="Proteomes" id="UP000066203">
    <property type="component" value="Chromosome"/>
</dbReference>
<evidence type="ECO:0000256" key="8">
    <source>
        <dbReference type="SAM" id="Phobius"/>
    </source>
</evidence>
<dbReference type="PATRIC" id="fig|43675.28.peg.28"/>
<keyword evidence="6 8" id="KW-1133">Transmembrane helix</keyword>
<dbReference type="Pfam" id="PF04973">
    <property type="entry name" value="NMN_transporter"/>
    <property type="match status" value="1"/>
</dbReference>
<keyword evidence="5 8" id="KW-0812">Transmembrane</keyword>
<evidence type="ECO:0000256" key="6">
    <source>
        <dbReference type="ARBA" id="ARBA00022989"/>
    </source>
</evidence>
<evidence type="ECO:0000313" key="9">
    <source>
        <dbReference type="EMBL" id="BAS19273.1"/>
    </source>
</evidence>
<dbReference type="GO" id="GO:0005886">
    <property type="term" value="C:plasma membrane"/>
    <property type="evidence" value="ECO:0007669"/>
    <property type="project" value="UniProtKB-SubCell"/>
</dbReference>
<reference evidence="10" key="1">
    <citation type="submission" date="2015-08" db="EMBL/GenBank/DDBJ databases">
        <title>Complete genome sequence of Rothia mucilaginosa strain NUM-Rm6536.</title>
        <authorList>
            <person name="Nambu T."/>
        </authorList>
    </citation>
    <scope>NUCLEOTIDE SEQUENCE [LARGE SCALE GENOMIC DNA]</scope>
    <source>
        <strain evidence="10">NUM-Rm6536</strain>
    </source>
</reference>
<keyword evidence="3" id="KW-0813">Transport</keyword>
<keyword evidence="4" id="KW-1003">Cell membrane</keyword>
<evidence type="ECO:0000313" key="10">
    <source>
        <dbReference type="Proteomes" id="UP000066203"/>
    </source>
</evidence>
<evidence type="ECO:0000256" key="1">
    <source>
        <dbReference type="ARBA" id="ARBA00004651"/>
    </source>
</evidence>
<dbReference type="AlphaFoldDB" id="A0A0K2RWR7"/>
<evidence type="ECO:0000256" key="3">
    <source>
        <dbReference type="ARBA" id="ARBA00022448"/>
    </source>
</evidence>
<evidence type="ECO:0000256" key="7">
    <source>
        <dbReference type="ARBA" id="ARBA00023136"/>
    </source>
</evidence>
<name>A0A0K2RWR7_9MICC</name>
<dbReference type="RefSeq" id="WP_231917969.1">
    <property type="nucleotide sequence ID" value="NZ_AP014938.1"/>
</dbReference>
<dbReference type="NCBIfam" id="TIGR01528">
    <property type="entry name" value="NMN_trans_PnuC"/>
    <property type="match status" value="1"/>
</dbReference>
<proteinExistence type="inferred from homology"/>
<gene>
    <name evidence="9" type="ORF">RM6536_0026</name>
</gene>
<protein>
    <submittedName>
        <fullName evidence="9">Riboflavin transporter PnuX</fullName>
    </submittedName>
</protein>
<feature type="transmembrane region" description="Helical" evidence="8">
    <location>
        <begin position="42"/>
        <end position="64"/>
    </location>
</feature>
<sequence length="260" mass="28413">MDILRWLFDAQIHVGDQSLLVREVLGNAFGLASALGGMRRKVWAWPVGILGNLLLLTVFLGALVGSPHPVTMLGQAGRQIMFIAVSIWGWHRWRATRAAGGDASAGAAVIPKWATNTERAGLVVAMVAGTLLLTPIFRALGSYEPVWSDAWIFTGSLLATYGMARGWVEFWLIWVAVDLVGVPLLWSAGYYATSLMYVFYGCFTLVGFFVWWRTRNLEAQKTRVQTQFPDVTVDVADLSSAASVAECETVTKSAPKNEAA</sequence>
<dbReference type="PANTHER" id="PTHR36122">
    <property type="entry name" value="NICOTINAMIDE RIBOSIDE TRANSPORTER PNUC"/>
    <property type="match status" value="1"/>
</dbReference>
<dbReference type="InterPro" id="IPR006419">
    <property type="entry name" value="NMN_transpt_PnuC"/>
</dbReference>
<evidence type="ECO:0000256" key="4">
    <source>
        <dbReference type="ARBA" id="ARBA00022475"/>
    </source>
</evidence>
<comment type="subcellular location">
    <subcellularLocation>
        <location evidence="1">Cell membrane</location>
        <topology evidence="1">Multi-pass membrane protein</topology>
    </subcellularLocation>
</comment>
<dbReference type="EMBL" id="AP014938">
    <property type="protein sequence ID" value="BAS19273.1"/>
    <property type="molecule type" value="Genomic_DNA"/>
</dbReference>
<feature type="transmembrane region" description="Helical" evidence="8">
    <location>
        <begin position="120"/>
        <end position="140"/>
    </location>
</feature>
<accession>A0A0K2RWR7</accession>
<feature type="transmembrane region" description="Helical" evidence="8">
    <location>
        <begin position="146"/>
        <end position="164"/>
    </location>
</feature>
<evidence type="ECO:0000256" key="2">
    <source>
        <dbReference type="ARBA" id="ARBA00006669"/>
    </source>
</evidence>
<comment type="similarity">
    <text evidence="2">Belongs to the nicotinamide ribonucleoside (NR) uptake permease (TC 4.B.1) family.</text>
</comment>
<keyword evidence="7 8" id="KW-0472">Membrane</keyword>
<dbReference type="GO" id="GO:0034257">
    <property type="term" value="F:nicotinamide riboside transmembrane transporter activity"/>
    <property type="evidence" value="ECO:0007669"/>
    <property type="project" value="InterPro"/>
</dbReference>
<organism evidence="9">
    <name type="scientific">Rothia mucilaginosa</name>
    <dbReference type="NCBI Taxonomy" id="43675"/>
    <lineage>
        <taxon>Bacteria</taxon>
        <taxon>Bacillati</taxon>
        <taxon>Actinomycetota</taxon>
        <taxon>Actinomycetes</taxon>
        <taxon>Micrococcales</taxon>
        <taxon>Micrococcaceae</taxon>
        <taxon>Rothia</taxon>
    </lineage>
</organism>